<organism evidence="1 2">
    <name type="scientific">Nocardioides simplex</name>
    <name type="common">Arthrobacter simplex</name>
    <dbReference type="NCBI Taxonomy" id="2045"/>
    <lineage>
        <taxon>Bacteria</taxon>
        <taxon>Bacillati</taxon>
        <taxon>Actinomycetota</taxon>
        <taxon>Actinomycetes</taxon>
        <taxon>Propionibacteriales</taxon>
        <taxon>Nocardioidaceae</taxon>
        <taxon>Pimelobacter</taxon>
    </lineage>
</organism>
<dbReference type="EMBL" id="WBVM01000002">
    <property type="protein sequence ID" value="KAB2809305.1"/>
    <property type="molecule type" value="Genomic_DNA"/>
</dbReference>
<accession>A0A7J5DVM0</accession>
<evidence type="ECO:0000313" key="2">
    <source>
        <dbReference type="Proteomes" id="UP000449906"/>
    </source>
</evidence>
<evidence type="ECO:0000313" key="1">
    <source>
        <dbReference type="EMBL" id="KAB2809305.1"/>
    </source>
</evidence>
<protein>
    <submittedName>
        <fullName evidence="1">Uncharacterized protein</fullName>
    </submittedName>
</protein>
<sequence>MQLPVAFGPSWFLHEFRSDFLTTAPAAGGLATAELRQVPQDERWLLDRVVVQCTSTTQTVAFLYLNETEDRGVLDGTRVGNFDVADQSQPILLEGGARLIVQWRGASNGAIGHARLQLRILKQAS</sequence>
<dbReference type="AlphaFoldDB" id="A0A7J5DVM0"/>
<name>A0A7J5DVM0_NOCSI</name>
<reference evidence="1 2" key="1">
    <citation type="submission" date="2019-09" db="EMBL/GenBank/DDBJ databases">
        <title>Pimelobacter sp. isolated from Paulinella.</title>
        <authorList>
            <person name="Jeong S.E."/>
        </authorList>
    </citation>
    <scope>NUCLEOTIDE SEQUENCE [LARGE SCALE GENOMIC DNA]</scope>
    <source>
        <strain evidence="1 2">Pch-N</strain>
    </source>
</reference>
<proteinExistence type="predicted"/>
<dbReference type="RefSeq" id="WP_151581509.1">
    <property type="nucleotide sequence ID" value="NZ_WBVM01000002.1"/>
</dbReference>
<gene>
    <name evidence="1" type="ORF">F9L07_19895</name>
</gene>
<comment type="caution">
    <text evidence="1">The sequence shown here is derived from an EMBL/GenBank/DDBJ whole genome shotgun (WGS) entry which is preliminary data.</text>
</comment>
<dbReference type="Proteomes" id="UP000449906">
    <property type="component" value="Unassembled WGS sequence"/>
</dbReference>